<comment type="caution">
    <text evidence="3">The sequence shown here is derived from an EMBL/GenBank/DDBJ whole genome shotgun (WGS) entry which is preliminary data.</text>
</comment>
<sequence length="480" mass="50858">MSLIFQNIASGNMQSGNTSAAGSKQAAGASEAAGAFNQSLTQMMAGEATQPNGTAFIGAGTLLEGLLKLAGANAAGEDENADGQNIADLLQSLVAEPDKLDEAIAADPELLAALQGWLGQIQILLNQANPVDDGTLAADEHAWTGPLAENPATIRFVVQDGLAQLASMLKEPQGNSQVQMQAAQLIQSFQDIMTEALPVQPKQTSAQTNAASVPNHAAGSAAAQIDTKDLDKLLNLMRQPQDSNGAKIQTVPAVLTKSGGSDQALNSWLKGEMSSGQEQATAADNQEHANDLFDSQNTVTAGQLVLRQGINGSAKMAPTQAPVPVEKFSQEMSGFVVNKLEFVKQHGVSEARITLYPERLGQVDIKLTMQNGQLVAQFTTEHAATRDLLEQQMSQLRSSLQTQGVQVEKLVVTQNPSPQSQMYHDGRQPGSGQQQSNRRSKEKDAPTDDALKVAELGEELKEWLAEQEQTDGGNTFTAKA</sequence>
<reference evidence="3 4" key="1">
    <citation type="submission" date="2021-03" db="EMBL/GenBank/DDBJ databases">
        <title>Antimicrobial resistance genes in bacteria isolated from Japanese honey, and their potential for conferring macrolide and lincosamide resistance in the American foulbrood pathogen Paenibacillus larvae.</title>
        <authorList>
            <person name="Okamoto M."/>
            <person name="Kumagai M."/>
            <person name="Kanamori H."/>
            <person name="Takamatsu D."/>
        </authorList>
    </citation>
    <scope>NUCLEOTIDE SEQUENCE [LARGE SCALE GENOMIC DNA]</scope>
    <source>
        <strain evidence="3 4">J34TS1</strain>
    </source>
</reference>
<evidence type="ECO:0000256" key="1">
    <source>
        <dbReference type="SAM" id="MobiDB-lite"/>
    </source>
</evidence>
<organism evidence="3 4">
    <name type="scientific">Paenibacillus azoreducens</name>
    <dbReference type="NCBI Taxonomy" id="116718"/>
    <lineage>
        <taxon>Bacteria</taxon>
        <taxon>Bacillati</taxon>
        <taxon>Bacillota</taxon>
        <taxon>Bacilli</taxon>
        <taxon>Bacillales</taxon>
        <taxon>Paenibacillaceae</taxon>
        <taxon>Paenibacillus</taxon>
    </lineage>
</organism>
<evidence type="ECO:0000259" key="2">
    <source>
        <dbReference type="Pfam" id="PF02120"/>
    </source>
</evidence>
<dbReference type="InterPro" id="IPR021136">
    <property type="entry name" value="Flagellar_hook_control-like_C"/>
</dbReference>
<dbReference type="EMBL" id="BORT01000031">
    <property type="protein sequence ID" value="GIO50330.1"/>
    <property type="molecule type" value="Genomic_DNA"/>
</dbReference>
<dbReference type="PANTHER" id="PTHR37533">
    <property type="entry name" value="FLAGELLAR HOOK-LENGTH CONTROL PROTEIN"/>
    <property type="match status" value="1"/>
</dbReference>
<dbReference type="PANTHER" id="PTHR37533:SF2">
    <property type="entry name" value="FLAGELLAR HOOK-LENGTH CONTROL PROTEIN"/>
    <property type="match status" value="1"/>
</dbReference>
<feature type="region of interest" description="Disordered" evidence="1">
    <location>
        <begin position="415"/>
        <end position="453"/>
    </location>
</feature>
<protein>
    <recommendedName>
        <fullName evidence="2">Flagellar hook-length control protein-like C-terminal domain-containing protein</fullName>
    </recommendedName>
</protein>
<dbReference type="InterPro" id="IPR038610">
    <property type="entry name" value="FliK-like_C_sf"/>
</dbReference>
<proteinExistence type="predicted"/>
<feature type="domain" description="Flagellar hook-length control protein-like C-terminal" evidence="2">
    <location>
        <begin position="344"/>
        <end position="420"/>
    </location>
</feature>
<feature type="compositionally biased region" description="Basic and acidic residues" evidence="1">
    <location>
        <begin position="439"/>
        <end position="452"/>
    </location>
</feature>
<dbReference type="AlphaFoldDB" id="A0A919YJ96"/>
<dbReference type="Gene3D" id="3.30.750.140">
    <property type="match status" value="1"/>
</dbReference>
<dbReference type="InterPro" id="IPR052563">
    <property type="entry name" value="FliK"/>
</dbReference>
<dbReference type="CDD" id="cd17470">
    <property type="entry name" value="T3SS_Flik_C"/>
    <property type="match status" value="1"/>
</dbReference>
<name>A0A919YJ96_9BACL</name>
<feature type="compositionally biased region" description="Polar residues" evidence="1">
    <location>
        <begin position="201"/>
        <end position="212"/>
    </location>
</feature>
<keyword evidence="4" id="KW-1185">Reference proteome</keyword>
<dbReference type="Proteomes" id="UP000682811">
    <property type="component" value="Unassembled WGS sequence"/>
</dbReference>
<gene>
    <name evidence="3" type="ORF">J34TS1_50950</name>
</gene>
<accession>A0A919YJ96</accession>
<dbReference type="Pfam" id="PF02120">
    <property type="entry name" value="Flg_hook"/>
    <property type="match status" value="1"/>
</dbReference>
<evidence type="ECO:0000313" key="3">
    <source>
        <dbReference type="EMBL" id="GIO50330.1"/>
    </source>
</evidence>
<evidence type="ECO:0000313" key="4">
    <source>
        <dbReference type="Proteomes" id="UP000682811"/>
    </source>
</evidence>
<dbReference type="RefSeq" id="WP_212980575.1">
    <property type="nucleotide sequence ID" value="NZ_AP025343.1"/>
</dbReference>
<feature type="region of interest" description="Disordered" evidence="1">
    <location>
        <begin position="200"/>
        <end position="222"/>
    </location>
</feature>